<evidence type="ECO:0008006" key="3">
    <source>
        <dbReference type="Google" id="ProtNLM"/>
    </source>
</evidence>
<dbReference type="Proteomes" id="UP000321222">
    <property type="component" value="Chromosome"/>
</dbReference>
<dbReference type="RefSeq" id="WP_147584876.1">
    <property type="nucleotide sequence ID" value="NZ_CP042831.1"/>
</dbReference>
<evidence type="ECO:0000313" key="2">
    <source>
        <dbReference type="Proteomes" id="UP000321222"/>
    </source>
</evidence>
<accession>A0A5B9FZ81</accession>
<dbReference type="KEGG" id="fak:FUA48_17970"/>
<evidence type="ECO:0000313" key="1">
    <source>
        <dbReference type="EMBL" id="QEE51386.1"/>
    </source>
</evidence>
<keyword evidence="2" id="KW-1185">Reference proteome</keyword>
<dbReference type="OrthoDB" id="1349895at2"/>
<name>A0A5B9FZ81_9FLAO</name>
<protein>
    <recommendedName>
        <fullName evidence="3">Porin family protein</fullName>
    </recommendedName>
</protein>
<dbReference type="AlphaFoldDB" id="A0A5B9FZ81"/>
<organism evidence="1 2">
    <name type="scientific">Flavobacterium alkalisoli</name>
    <dbReference type="NCBI Taxonomy" id="2602769"/>
    <lineage>
        <taxon>Bacteria</taxon>
        <taxon>Pseudomonadati</taxon>
        <taxon>Bacteroidota</taxon>
        <taxon>Flavobacteriia</taxon>
        <taxon>Flavobacteriales</taxon>
        <taxon>Flavobacteriaceae</taxon>
        <taxon>Flavobacterium</taxon>
    </lineage>
</organism>
<sequence>MRFFSLLAIFLIAVVSYGQDIKGYYITNSDTRIDVYFKPTDFAKTDKIQIRQNETGEYQSLPFLTVKEYGISDQFKFIKRTVKVDKSRSDSQRYYSTFKEAEWEKTELFLNVLVEGDASLYSGYFNEEKKYFYSIDSKKIKITQLVHKMYLYGNEVKENKEYQQTLYNEVNCGDSSVNFGTLSYKESSLKKVFEVYNSCKSSQYKVYDNKGSLKIELLVSGYAGPTMNMLATKTQGGSGNDSSIGFNLGAEAVIVMPAGNLGGFFRLEYAMATELETITPFANTNRLVEQSVLNASFFSAVLGPRYFLSENKNKKGFFIDAGFGMSFAFGDLTKNQLATNAQGEYYTASTQTYNLAHNFYLTAGFGYALSENMGLEVRYDTPREVVDYNSNYKFSKLGLNFKYTF</sequence>
<gene>
    <name evidence="1" type="ORF">FUA48_17970</name>
</gene>
<dbReference type="EMBL" id="CP042831">
    <property type="protein sequence ID" value="QEE51386.1"/>
    <property type="molecule type" value="Genomic_DNA"/>
</dbReference>
<reference evidence="1 2" key="1">
    <citation type="submission" date="2019-08" db="EMBL/GenBank/DDBJ databases">
        <title>Flavobacterium alkalisoli sp. nov., isolated from rhizosphere soil of Suaeda salsa.</title>
        <authorList>
            <person name="Sun J.-Q."/>
            <person name="Xu L."/>
        </authorList>
    </citation>
    <scope>NUCLEOTIDE SEQUENCE [LARGE SCALE GENOMIC DNA]</scope>
    <source>
        <strain evidence="1 2">XS-5</strain>
    </source>
</reference>
<proteinExistence type="predicted"/>